<evidence type="ECO:0000256" key="1">
    <source>
        <dbReference type="SAM" id="Phobius"/>
    </source>
</evidence>
<feature type="transmembrane region" description="Helical" evidence="1">
    <location>
        <begin position="7"/>
        <end position="26"/>
    </location>
</feature>
<reference evidence="3" key="1">
    <citation type="journal article" date="2019" name="Int. J. Syst. Evol. Microbiol.">
        <title>The Global Catalogue of Microorganisms (GCM) 10K type strain sequencing project: providing services to taxonomists for standard genome sequencing and annotation.</title>
        <authorList>
            <consortium name="The Broad Institute Genomics Platform"/>
            <consortium name="The Broad Institute Genome Sequencing Center for Infectious Disease"/>
            <person name="Wu L."/>
            <person name="Ma J."/>
        </authorList>
    </citation>
    <scope>NUCLEOTIDE SEQUENCE [LARGE SCALE GENOMIC DNA]</scope>
    <source>
        <strain evidence="3">CGMCC 1.18578</strain>
    </source>
</reference>
<evidence type="ECO:0008006" key="4">
    <source>
        <dbReference type="Google" id="ProtNLM"/>
    </source>
</evidence>
<evidence type="ECO:0000313" key="3">
    <source>
        <dbReference type="Proteomes" id="UP001596108"/>
    </source>
</evidence>
<sequence>MDRTKLFLLTGCLYLFGALSFIVNYFFIEDRILWLVLAAVFLFSGTTNIVLYNKRKKQ</sequence>
<keyword evidence="1" id="KW-1133">Transmembrane helix</keyword>
<organism evidence="2 3">
    <name type="scientific">Cohnella yongneupensis</name>
    <dbReference type="NCBI Taxonomy" id="425006"/>
    <lineage>
        <taxon>Bacteria</taxon>
        <taxon>Bacillati</taxon>
        <taxon>Bacillota</taxon>
        <taxon>Bacilli</taxon>
        <taxon>Bacillales</taxon>
        <taxon>Paenibacillaceae</taxon>
        <taxon>Cohnella</taxon>
    </lineage>
</organism>
<protein>
    <recommendedName>
        <fullName evidence="4">YrhK domain-containing protein</fullName>
    </recommendedName>
</protein>
<keyword evidence="1" id="KW-0812">Transmembrane</keyword>
<keyword evidence="1" id="KW-0472">Membrane</keyword>
<evidence type="ECO:0000313" key="2">
    <source>
        <dbReference type="EMBL" id="MFC5528295.1"/>
    </source>
</evidence>
<proteinExistence type="predicted"/>
<gene>
    <name evidence="2" type="ORF">ACFPQ4_02360</name>
</gene>
<keyword evidence="3" id="KW-1185">Reference proteome</keyword>
<dbReference type="Proteomes" id="UP001596108">
    <property type="component" value="Unassembled WGS sequence"/>
</dbReference>
<accession>A0ABW0QVZ7</accession>
<dbReference type="RefSeq" id="WP_378110122.1">
    <property type="nucleotide sequence ID" value="NZ_JBHSNC010000007.1"/>
</dbReference>
<comment type="caution">
    <text evidence="2">The sequence shown here is derived from an EMBL/GenBank/DDBJ whole genome shotgun (WGS) entry which is preliminary data.</text>
</comment>
<name>A0ABW0QVZ7_9BACL</name>
<feature type="transmembrane region" description="Helical" evidence="1">
    <location>
        <begin position="32"/>
        <end position="52"/>
    </location>
</feature>
<dbReference type="EMBL" id="JBHSNC010000007">
    <property type="protein sequence ID" value="MFC5528295.1"/>
    <property type="molecule type" value="Genomic_DNA"/>
</dbReference>